<proteinExistence type="predicted"/>
<evidence type="ECO:0000313" key="1">
    <source>
        <dbReference type="EMBL" id="CAD5324275.1"/>
    </source>
</evidence>
<protein>
    <submittedName>
        <fullName evidence="1">(thale cress) hypothetical protein</fullName>
    </submittedName>
</protein>
<gene>
    <name evidence="1" type="ORF">AT9943_LOCUS12179</name>
</gene>
<name>A0A7G2ET44_ARATH</name>
<dbReference type="Proteomes" id="UP000516314">
    <property type="component" value="Chromosome 3"/>
</dbReference>
<dbReference type="AlphaFoldDB" id="A0A7G2ET44"/>
<reference evidence="1 2" key="1">
    <citation type="submission" date="2020-09" db="EMBL/GenBank/DDBJ databases">
        <authorList>
            <person name="Ashkenazy H."/>
        </authorList>
    </citation>
    <scope>NUCLEOTIDE SEQUENCE [LARGE SCALE GENOMIC DNA]</scope>
    <source>
        <strain evidence="2">cv. Cdm-0</strain>
    </source>
</reference>
<sequence length="129" mass="15105">MFQHTRVEIILPSFSSHKSIVKSDKFCKKLNLCQEVTALTSEFHLGNCEAWRETVTKLKDPETKLKLRISLKRYFKLQRTLDKGFQDEEVFSCKEDLKTIQRGVVIIFYFQRIAPTGSASRLKNEYNLV</sequence>
<dbReference type="EMBL" id="LR881468">
    <property type="protein sequence ID" value="CAD5324275.1"/>
    <property type="molecule type" value="Genomic_DNA"/>
</dbReference>
<accession>A0A7G2ET44</accession>
<evidence type="ECO:0000313" key="2">
    <source>
        <dbReference type="Proteomes" id="UP000516314"/>
    </source>
</evidence>
<organism evidence="1 2">
    <name type="scientific">Arabidopsis thaliana</name>
    <name type="common">Mouse-ear cress</name>
    <dbReference type="NCBI Taxonomy" id="3702"/>
    <lineage>
        <taxon>Eukaryota</taxon>
        <taxon>Viridiplantae</taxon>
        <taxon>Streptophyta</taxon>
        <taxon>Embryophyta</taxon>
        <taxon>Tracheophyta</taxon>
        <taxon>Spermatophyta</taxon>
        <taxon>Magnoliopsida</taxon>
        <taxon>eudicotyledons</taxon>
        <taxon>Gunneridae</taxon>
        <taxon>Pentapetalae</taxon>
        <taxon>rosids</taxon>
        <taxon>malvids</taxon>
        <taxon>Brassicales</taxon>
        <taxon>Brassicaceae</taxon>
        <taxon>Camelineae</taxon>
        <taxon>Arabidopsis</taxon>
    </lineage>
</organism>